<sequence length="92" mass="10764">MSFDFEWDAEKAAANLTKHGVSFPLATSVFDDPHSLDREDDREDYGEARRFIVGLVDDMELAVAYTWRGDCIRLISARRATPHEQRKYWKNR</sequence>
<dbReference type="EMBL" id="AUZZ01002506">
    <property type="protein sequence ID" value="EQD60228.1"/>
    <property type="molecule type" value="Genomic_DNA"/>
</dbReference>
<comment type="caution">
    <text evidence="2">The sequence shown here is derived from an EMBL/GenBank/DDBJ whole genome shotgun (WGS) entry which is preliminary data.</text>
</comment>
<dbReference type="Pfam" id="PF04365">
    <property type="entry name" value="BrnT_toxin"/>
    <property type="match status" value="1"/>
</dbReference>
<proteinExistence type="predicted"/>
<organism evidence="2">
    <name type="scientific">mine drainage metagenome</name>
    <dbReference type="NCBI Taxonomy" id="410659"/>
    <lineage>
        <taxon>unclassified sequences</taxon>
        <taxon>metagenomes</taxon>
        <taxon>ecological metagenomes</taxon>
    </lineage>
</organism>
<evidence type="ECO:0000313" key="3">
    <source>
        <dbReference type="EMBL" id="EQD60228.1"/>
    </source>
</evidence>
<reference evidence="2" key="1">
    <citation type="submission" date="2013-08" db="EMBL/GenBank/DDBJ databases">
        <authorList>
            <person name="Mendez C."/>
            <person name="Richter M."/>
            <person name="Ferrer M."/>
            <person name="Sanchez J."/>
        </authorList>
    </citation>
    <scope>NUCLEOTIDE SEQUENCE</scope>
</reference>
<dbReference type="InterPro" id="IPR007460">
    <property type="entry name" value="BrnT_toxin"/>
</dbReference>
<dbReference type="EMBL" id="AUZY01006362">
    <property type="protein sequence ID" value="EQD54631.1"/>
    <property type="molecule type" value="Genomic_DNA"/>
</dbReference>
<dbReference type="Gene3D" id="3.10.450.530">
    <property type="entry name" value="Ribonuclease toxin, BrnT, of type II toxin-antitoxin system"/>
    <property type="match status" value="1"/>
</dbReference>
<evidence type="ECO:0000313" key="2">
    <source>
        <dbReference type="EMBL" id="EQD54631.1"/>
    </source>
</evidence>
<protein>
    <submittedName>
        <fullName evidence="2">Protein containing DUF497</fullName>
    </submittedName>
</protein>
<evidence type="ECO:0000313" key="1">
    <source>
        <dbReference type="EMBL" id="EQD41277.1"/>
    </source>
</evidence>
<reference evidence="2" key="2">
    <citation type="journal article" date="2014" name="ISME J.">
        <title>Microbial stratification in low pH oxic and suboxic macroscopic growths along an acid mine drainage.</title>
        <authorList>
            <person name="Mendez-Garcia C."/>
            <person name="Mesa V."/>
            <person name="Sprenger R.R."/>
            <person name="Richter M."/>
            <person name="Diez M.S."/>
            <person name="Solano J."/>
            <person name="Bargiela R."/>
            <person name="Golyshina O.V."/>
            <person name="Manteca A."/>
            <person name="Ramos J.L."/>
            <person name="Gallego J.R."/>
            <person name="Llorente I."/>
            <person name="Martins Dos Santos V.A."/>
            <person name="Jensen O.N."/>
            <person name="Pelaez A.I."/>
            <person name="Sanchez J."/>
            <person name="Ferrer M."/>
        </authorList>
    </citation>
    <scope>NUCLEOTIDE SEQUENCE</scope>
</reference>
<dbReference type="AlphaFoldDB" id="T1A272"/>
<dbReference type="EMBL" id="AUZX01011874">
    <property type="protein sequence ID" value="EQD41277.1"/>
    <property type="molecule type" value="Genomic_DNA"/>
</dbReference>
<accession>T1A272</accession>
<gene>
    <name evidence="1" type="ORF">B1A_16147</name>
    <name evidence="2" type="ORF">B1B_09597</name>
    <name evidence="3" type="ORF">B2A_03761</name>
</gene>
<name>T1A272_9ZZZZ</name>
<dbReference type="InterPro" id="IPR038573">
    <property type="entry name" value="BrnT_sf"/>
</dbReference>